<protein>
    <submittedName>
        <fullName evidence="5">Methyl-accepting chemotaxis protein</fullName>
    </submittedName>
</protein>
<dbReference type="SMART" id="SM00283">
    <property type="entry name" value="MA"/>
    <property type="match status" value="1"/>
</dbReference>
<dbReference type="GO" id="GO:0007165">
    <property type="term" value="P:signal transduction"/>
    <property type="evidence" value="ECO:0007669"/>
    <property type="project" value="UniProtKB-KW"/>
</dbReference>
<sequence length="470" mass="50225">MTALQDLNTRPTPDRNLTSIVETSASLGYEIVDLAGFLDDVDARSKAQQAALDGVYSGARTLAESNKRVSAAIDRVIETAGEMDAKVSGSLDGLAADSERIGEVSAFVQTLAGKMGEVSDALADVQSSTAQISGIATQVNILAINAKIEAARAGEAGRGFAVVAEEINELSNRTATSASGIRESIDRLAEWIAGFRKEADHAGGEAALVQTSSGQVQETLGTIASAAKDTETRAREIGDEAESVRGAVEGFLPAFEEMHHASRAITQSISAARDRTHKLIDQGETILQRGVAAGGGSSDDRFITRVKQDAAQIGARFEEALERGVISSGQLFSTDYRAIPGTDPEQVMTPFTSLTDKLLPPILEAALAADRRIVFCAAVDRNGYLPTHNKQFSQPQGNDPVENAAKSRNRRIFNDRVGLKAGRSEAPFLLQVYRRDMGGGNFKMMKDLSAPIMVRGRHWGGLRLAYEFGR</sequence>
<comment type="similarity">
    <text evidence="2">Belongs to the methyl-accepting chemotaxis (MCP) protein family.</text>
</comment>
<dbReference type="InterPro" id="IPR004089">
    <property type="entry name" value="MCPsignal_dom"/>
</dbReference>
<accession>A0A1I6CR17</accession>
<evidence type="ECO:0000313" key="6">
    <source>
        <dbReference type="Proteomes" id="UP000199302"/>
    </source>
</evidence>
<reference evidence="5 6" key="1">
    <citation type="submission" date="2016-10" db="EMBL/GenBank/DDBJ databases">
        <authorList>
            <person name="de Groot N.N."/>
        </authorList>
    </citation>
    <scope>NUCLEOTIDE SEQUENCE [LARGE SCALE GENOMIC DNA]</scope>
    <source>
        <strain evidence="6">KMM 9023,NRIC 0796,JCM 17311,KCTC 23692</strain>
    </source>
</reference>
<dbReference type="Pfam" id="PF00015">
    <property type="entry name" value="MCPsignal"/>
    <property type="match status" value="1"/>
</dbReference>
<dbReference type="GO" id="GO:0005886">
    <property type="term" value="C:plasma membrane"/>
    <property type="evidence" value="ECO:0007669"/>
    <property type="project" value="TreeGrafter"/>
</dbReference>
<evidence type="ECO:0000259" key="4">
    <source>
        <dbReference type="PROSITE" id="PS50111"/>
    </source>
</evidence>
<evidence type="ECO:0000256" key="1">
    <source>
        <dbReference type="ARBA" id="ARBA00022481"/>
    </source>
</evidence>
<organism evidence="5 6">
    <name type="scientific">Poseidonocella sedimentorum</name>
    <dbReference type="NCBI Taxonomy" id="871652"/>
    <lineage>
        <taxon>Bacteria</taxon>
        <taxon>Pseudomonadati</taxon>
        <taxon>Pseudomonadota</taxon>
        <taxon>Alphaproteobacteria</taxon>
        <taxon>Rhodobacterales</taxon>
        <taxon>Roseobacteraceae</taxon>
        <taxon>Poseidonocella</taxon>
    </lineage>
</organism>
<proteinExistence type="inferred from homology"/>
<dbReference type="GO" id="GO:0004888">
    <property type="term" value="F:transmembrane signaling receptor activity"/>
    <property type="evidence" value="ECO:0007669"/>
    <property type="project" value="TreeGrafter"/>
</dbReference>
<evidence type="ECO:0000313" key="5">
    <source>
        <dbReference type="EMBL" id="SFQ95537.1"/>
    </source>
</evidence>
<dbReference type="PROSITE" id="PS50111">
    <property type="entry name" value="CHEMOTAXIS_TRANSDUC_2"/>
    <property type="match status" value="1"/>
</dbReference>
<name>A0A1I6CR17_9RHOB</name>
<keyword evidence="3" id="KW-0807">Transducer</keyword>
<keyword evidence="1" id="KW-0488">Methylation</keyword>
<dbReference type="PANTHER" id="PTHR43531:SF14">
    <property type="entry name" value="METHYL-ACCEPTING CHEMOTAXIS PROTEIN I-RELATED"/>
    <property type="match status" value="1"/>
</dbReference>
<evidence type="ECO:0000256" key="3">
    <source>
        <dbReference type="PROSITE-ProRule" id="PRU00284"/>
    </source>
</evidence>
<dbReference type="InterPro" id="IPR051310">
    <property type="entry name" value="MCP_chemotaxis"/>
</dbReference>
<dbReference type="Proteomes" id="UP000199302">
    <property type="component" value="Unassembled WGS sequence"/>
</dbReference>
<dbReference type="RefSeq" id="WP_177220415.1">
    <property type="nucleotide sequence ID" value="NZ_FOYI01000001.1"/>
</dbReference>
<dbReference type="SUPFAM" id="SSF58104">
    <property type="entry name" value="Methyl-accepting chemotaxis protein (MCP) signaling domain"/>
    <property type="match status" value="1"/>
</dbReference>
<keyword evidence="6" id="KW-1185">Reference proteome</keyword>
<dbReference type="AlphaFoldDB" id="A0A1I6CR17"/>
<evidence type="ECO:0000256" key="2">
    <source>
        <dbReference type="ARBA" id="ARBA00029447"/>
    </source>
</evidence>
<dbReference type="EMBL" id="FOYI01000001">
    <property type="protein sequence ID" value="SFQ95537.1"/>
    <property type="molecule type" value="Genomic_DNA"/>
</dbReference>
<feature type="domain" description="Methyl-accepting transducer" evidence="4">
    <location>
        <begin position="23"/>
        <end position="259"/>
    </location>
</feature>
<dbReference type="PANTHER" id="PTHR43531">
    <property type="entry name" value="PROTEIN ICFG"/>
    <property type="match status" value="1"/>
</dbReference>
<dbReference type="Gene3D" id="1.10.287.950">
    <property type="entry name" value="Methyl-accepting chemotaxis protein"/>
    <property type="match status" value="1"/>
</dbReference>
<dbReference type="STRING" id="871652.SAMN04515673_101216"/>
<dbReference type="GO" id="GO:0006935">
    <property type="term" value="P:chemotaxis"/>
    <property type="evidence" value="ECO:0007669"/>
    <property type="project" value="TreeGrafter"/>
</dbReference>
<gene>
    <name evidence="5" type="ORF">SAMN04515673_101216</name>
</gene>